<gene>
    <name evidence="1" type="ORF">RHMOL_Rhmol02G0157500</name>
</gene>
<proteinExistence type="predicted"/>
<evidence type="ECO:0000313" key="2">
    <source>
        <dbReference type="Proteomes" id="UP001062846"/>
    </source>
</evidence>
<reference evidence="1" key="1">
    <citation type="submission" date="2022-02" db="EMBL/GenBank/DDBJ databases">
        <title>Plant Genome Project.</title>
        <authorList>
            <person name="Zhang R.-G."/>
        </authorList>
    </citation>
    <scope>NUCLEOTIDE SEQUENCE</scope>
    <source>
        <strain evidence="1">AT1</strain>
    </source>
</reference>
<keyword evidence="2" id="KW-1185">Reference proteome</keyword>
<accession>A0ACC0PQA0</accession>
<dbReference type="EMBL" id="CM046389">
    <property type="protein sequence ID" value="KAI8567903.1"/>
    <property type="molecule type" value="Genomic_DNA"/>
</dbReference>
<dbReference type="Proteomes" id="UP001062846">
    <property type="component" value="Chromosome 2"/>
</dbReference>
<comment type="caution">
    <text evidence="1">The sequence shown here is derived from an EMBL/GenBank/DDBJ whole genome shotgun (WGS) entry which is preliminary data.</text>
</comment>
<protein>
    <submittedName>
        <fullName evidence="1">Uncharacterized protein</fullName>
    </submittedName>
</protein>
<evidence type="ECO:0000313" key="1">
    <source>
        <dbReference type="EMBL" id="KAI8567903.1"/>
    </source>
</evidence>
<organism evidence="1 2">
    <name type="scientific">Rhododendron molle</name>
    <name type="common">Chinese azalea</name>
    <name type="synonym">Azalea mollis</name>
    <dbReference type="NCBI Taxonomy" id="49168"/>
    <lineage>
        <taxon>Eukaryota</taxon>
        <taxon>Viridiplantae</taxon>
        <taxon>Streptophyta</taxon>
        <taxon>Embryophyta</taxon>
        <taxon>Tracheophyta</taxon>
        <taxon>Spermatophyta</taxon>
        <taxon>Magnoliopsida</taxon>
        <taxon>eudicotyledons</taxon>
        <taxon>Gunneridae</taxon>
        <taxon>Pentapetalae</taxon>
        <taxon>asterids</taxon>
        <taxon>Ericales</taxon>
        <taxon>Ericaceae</taxon>
        <taxon>Ericoideae</taxon>
        <taxon>Rhodoreae</taxon>
        <taxon>Rhododendron</taxon>
    </lineage>
</organism>
<name>A0ACC0PQA0_RHOML</name>
<sequence length="104" mass="11846">MYHVGLLLFTLSIGSAHTDSIITEDNEVAEIFLKQVDRDMEELVSKKQVEEEIAKSRRFLTLGYIGLVQIRQRGKAFNFAAQPALKQSSLSFFNVEKHETTVSR</sequence>